<dbReference type="EMBL" id="JTDY01005421">
    <property type="protein sequence ID" value="KOB67017.1"/>
    <property type="molecule type" value="Genomic_DNA"/>
</dbReference>
<organism evidence="2 3">
    <name type="scientific">Operophtera brumata</name>
    <name type="common">Winter moth</name>
    <name type="synonym">Phalaena brumata</name>
    <dbReference type="NCBI Taxonomy" id="104452"/>
    <lineage>
        <taxon>Eukaryota</taxon>
        <taxon>Metazoa</taxon>
        <taxon>Ecdysozoa</taxon>
        <taxon>Arthropoda</taxon>
        <taxon>Hexapoda</taxon>
        <taxon>Insecta</taxon>
        <taxon>Pterygota</taxon>
        <taxon>Neoptera</taxon>
        <taxon>Endopterygota</taxon>
        <taxon>Lepidoptera</taxon>
        <taxon>Glossata</taxon>
        <taxon>Ditrysia</taxon>
        <taxon>Geometroidea</taxon>
        <taxon>Geometridae</taxon>
        <taxon>Larentiinae</taxon>
        <taxon>Operophtera</taxon>
    </lineage>
</organism>
<keyword evidence="3" id="KW-1185">Reference proteome</keyword>
<reference evidence="2 3" key="1">
    <citation type="journal article" date="2015" name="Genome Biol. Evol.">
        <title>The genome of winter moth (Operophtera brumata) provides a genomic perspective on sexual dimorphism and phenology.</title>
        <authorList>
            <person name="Derks M.F."/>
            <person name="Smit S."/>
            <person name="Salis L."/>
            <person name="Schijlen E."/>
            <person name="Bossers A."/>
            <person name="Mateman C."/>
            <person name="Pijl A.S."/>
            <person name="de Ridder D."/>
            <person name="Groenen M.A."/>
            <person name="Visser M.E."/>
            <person name="Megens H.J."/>
        </authorList>
    </citation>
    <scope>NUCLEOTIDE SEQUENCE [LARGE SCALE GENOMIC DNA]</scope>
    <source>
        <strain evidence="2">WM2013NL</strain>
        <tissue evidence="2">Head and thorax</tissue>
    </source>
</reference>
<evidence type="ECO:0000313" key="3">
    <source>
        <dbReference type="Proteomes" id="UP000037510"/>
    </source>
</evidence>
<evidence type="ECO:0000313" key="2">
    <source>
        <dbReference type="EMBL" id="KOB67017.1"/>
    </source>
</evidence>
<dbReference type="Proteomes" id="UP000037510">
    <property type="component" value="Unassembled WGS sequence"/>
</dbReference>
<sequence length="274" mass="30811">MGRTTLGEVAKWDPPPEQEEFYKNVIDILDGCYPQDWKSWEVSEASYEDLFGVKISSDDENRLRFAIPTVLLANAYGSLTSFSERKYRLIKRILLNWPLGRALIYSPLATMKKIHPTDAYSGFMQNLSDIKSQLLSRQAASATLKTRAEAPTTSVEPSSPSVASSAYTTGNARKRSHSPEPFQAAVTKGLETFMDKQNRLLEQLVALSRHQTDLLTLKADHLHSDSLDGQEVEEEETEDWVAPAIVDLEPVESQEAEPIEDHFFDFAPDTKESE</sequence>
<evidence type="ECO:0000256" key="1">
    <source>
        <dbReference type="SAM" id="MobiDB-lite"/>
    </source>
</evidence>
<feature type="compositionally biased region" description="Low complexity" evidence="1">
    <location>
        <begin position="149"/>
        <end position="166"/>
    </location>
</feature>
<protein>
    <submittedName>
        <fullName evidence="2">Uncharacterized protein</fullName>
    </submittedName>
</protein>
<accession>A0A0L7KUR9</accession>
<dbReference type="AlphaFoldDB" id="A0A0L7KUR9"/>
<gene>
    <name evidence="2" type="ORF">OBRU01_20288</name>
</gene>
<proteinExistence type="predicted"/>
<comment type="caution">
    <text evidence="2">The sequence shown here is derived from an EMBL/GenBank/DDBJ whole genome shotgun (WGS) entry which is preliminary data.</text>
</comment>
<name>A0A0L7KUR9_OPEBR</name>
<feature type="region of interest" description="Disordered" evidence="1">
    <location>
        <begin position="145"/>
        <end position="180"/>
    </location>
</feature>
<feature type="non-terminal residue" evidence="2">
    <location>
        <position position="274"/>
    </location>
</feature>